<reference evidence="1" key="1">
    <citation type="submission" date="2021-02" db="EMBL/GenBank/DDBJ databases">
        <title>Genome sequence of Rhodospirillales sp. strain TMPK1 isolated from soil.</title>
        <authorList>
            <person name="Nakai R."/>
            <person name="Kusada H."/>
            <person name="Tamaki H."/>
        </authorList>
    </citation>
    <scope>NUCLEOTIDE SEQUENCE</scope>
    <source>
        <strain evidence="1">TMPK1</strain>
    </source>
</reference>
<gene>
    <name evidence="1" type="ORF">TMPK1_31080</name>
</gene>
<dbReference type="AlphaFoldDB" id="A0A8S8XFY2"/>
<dbReference type="RefSeq" id="WP_420244103.1">
    <property type="nucleotide sequence ID" value="NZ_BOPV01000001.1"/>
</dbReference>
<proteinExistence type="predicted"/>
<dbReference type="EMBL" id="BOPV01000001">
    <property type="protein sequence ID" value="GIL40871.1"/>
    <property type="molecule type" value="Genomic_DNA"/>
</dbReference>
<comment type="caution">
    <text evidence="1">The sequence shown here is derived from an EMBL/GenBank/DDBJ whole genome shotgun (WGS) entry which is preliminary data.</text>
</comment>
<dbReference type="Proteomes" id="UP000681075">
    <property type="component" value="Unassembled WGS sequence"/>
</dbReference>
<name>A0A8S8XFY2_9PROT</name>
<evidence type="ECO:0000313" key="2">
    <source>
        <dbReference type="Proteomes" id="UP000681075"/>
    </source>
</evidence>
<organism evidence="1 2">
    <name type="scientific">Roseiterribacter gracilis</name>
    <dbReference type="NCBI Taxonomy" id="2812848"/>
    <lineage>
        <taxon>Bacteria</taxon>
        <taxon>Pseudomonadati</taxon>
        <taxon>Pseudomonadota</taxon>
        <taxon>Alphaproteobacteria</taxon>
        <taxon>Rhodospirillales</taxon>
        <taxon>Roseiterribacteraceae</taxon>
        <taxon>Roseiterribacter</taxon>
    </lineage>
</organism>
<evidence type="ECO:0000313" key="1">
    <source>
        <dbReference type="EMBL" id="GIL40871.1"/>
    </source>
</evidence>
<protein>
    <submittedName>
        <fullName evidence="1">Uncharacterized protein</fullName>
    </submittedName>
</protein>
<keyword evidence="2" id="KW-1185">Reference proteome</keyword>
<sequence>MTVRVDETGSIRLEGTCQIDDAELLQRLLLAHPAAAVDWRDCEHAHTALIQLILAARRTVRGPSRVPFLEKWIAPHFHALAP</sequence>
<accession>A0A8S8XFY2</accession>